<dbReference type="GO" id="GO:0006412">
    <property type="term" value="P:translation"/>
    <property type="evidence" value="ECO:0007669"/>
    <property type="project" value="UniProtKB-UniRule"/>
</dbReference>
<dbReference type="InterPro" id="IPR036049">
    <property type="entry name" value="Ribosomal_uL29_sf"/>
</dbReference>
<evidence type="ECO:0000256" key="5">
    <source>
        <dbReference type="HAMAP-Rule" id="MF_00374"/>
    </source>
</evidence>
<protein>
    <recommendedName>
        <fullName evidence="4 5">Large ribosomal subunit protein uL29</fullName>
    </recommendedName>
</protein>
<sequence>MKKTIGDLRDKSLEALQNEVAQMGEELAKLQLERGVNPTKDSNLIPKKKKRLAVALTIISEKKKLQTLGTK</sequence>
<keyword evidence="3 5" id="KW-0687">Ribonucleoprotein</keyword>
<evidence type="ECO:0000256" key="2">
    <source>
        <dbReference type="ARBA" id="ARBA00022980"/>
    </source>
</evidence>
<evidence type="ECO:0000256" key="1">
    <source>
        <dbReference type="ARBA" id="ARBA00009254"/>
    </source>
</evidence>
<name>A0A2H0WV20_9BACT</name>
<keyword evidence="2 5" id="KW-0689">Ribosomal protein</keyword>
<dbReference type="Pfam" id="PF00831">
    <property type="entry name" value="Ribosomal_L29"/>
    <property type="match status" value="1"/>
</dbReference>
<dbReference type="GO" id="GO:0005840">
    <property type="term" value="C:ribosome"/>
    <property type="evidence" value="ECO:0007669"/>
    <property type="project" value="UniProtKB-KW"/>
</dbReference>
<evidence type="ECO:0000256" key="3">
    <source>
        <dbReference type="ARBA" id="ARBA00023274"/>
    </source>
</evidence>
<evidence type="ECO:0000256" key="4">
    <source>
        <dbReference type="ARBA" id="ARBA00035204"/>
    </source>
</evidence>
<comment type="similarity">
    <text evidence="1 5">Belongs to the universal ribosomal protein uL29 family.</text>
</comment>
<dbReference type="EMBL" id="PEZG01000043">
    <property type="protein sequence ID" value="PIS15759.1"/>
    <property type="molecule type" value="Genomic_DNA"/>
</dbReference>
<reference evidence="7" key="1">
    <citation type="submission" date="2017-09" db="EMBL/GenBank/DDBJ databases">
        <title>Depth-based differentiation of microbial function through sediment-hosted aquifers and enrichment of novel symbionts in the deep terrestrial subsurface.</title>
        <authorList>
            <person name="Probst A.J."/>
            <person name="Ladd B."/>
            <person name="Jarett J.K."/>
            <person name="Geller-Mcgrath D.E."/>
            <person name="Sieber C.M.K."/>
            <person name="Emerson J.B."/>
            <person name="Anantharaman K."/>
            <person name="Thomas B.C."/>
            <person name="Malmstrom R."/>
            <person name="Stieglmeier M."/>
            <person name="Klingl A."/>
            <person name="Woyke T."/>
            <person name="Ryan C.M."/>
            <person name="Banfield J.F."/>
        </authorList>
    </citation>
    <scope>NUCLEOTIDE SEQUENCE [LARGE SCALE GENOMIC DNA]</scope>
</reference>
<dbReference type="InterPro" id="IPR001854">
    <property type="entry name" value="Ribosomal_uL29"/>
</dbReference>
<gene>
    <name evidence="5 6" type="primary">rpmC</name>
    <name evidence="6" type="ORF">COT62_01985</name>
</gene>
<dbReference type="NCBIfam" id="TIGR00012">
    <property type="entry name" value="L29"/>
    <property type="match status" value="1"/>
</dbReference>
<accession>A0A2H0WV20</accession>
<proteinExistence type="inferred from homology"/>
<dbReference type="SUPFAM" id="SSF46561">
    <property type="entry name" value="Ribosomal protein L29 (L29p)"/>
    <property type="match status" value="1"/>
</dbReference>
<dbReference type="AlphaFoldDB" id="A0A2H0WV20"/>
<evidence type="ECO:0000313" key="6">
    <source>
        <dbReference type="EMBL" id="PIS15759.1"/>
    </source>
</evidence>
<dbReference type="Proteomes" id="UP000231198">
    <property type="component" value="Unassembled WGS sequence"/>
</dbReference>
<dbReference type="HAMAP" id="MF_00374">
    <property type="entry name" value="Ribosomal_uL29"/>
    <property type="match status" value="1"/>
</dbReference>
<dbReference type="GO" id="GO:1990904">
    <property type="term" value="C:ribonucleoprotein complex"/>
    <property type="evidence" value="ECO:0007669"/>
    <property type="project" value="UniProtKB-KW"/>
</dbReference>
<dbReference type="GO" id="GO:0003735">
    <property type="term" value="F:structural constituent of ribosome"/>
    <property type="evidence" value="ECO:0007669"/>
    <property type="project" value="InterPro"/>
</dbReference>
<dbReference type="Gene3D" id="1.10.287.310">
    <property type="match status" value="1"/>
</dbReference>
<comment type="caution">
    <text evidence="6">The sequence shown here is derived from an EMBL/GenBank/DDBJ whole genome shotgun (WGS) entry which is preliminary data.</text>
</comment>
<organism evidence="6 7">
    <name type="scientific">Candidatus Roizmanbacteria bacterium CG09_land_8_20_14_0_10_41_9</name>
    <dbReference type="NCBI Taxonomy" id="1974850"/>
    <lineage>
        <taxon>Bacteria</taxon>
        <taxon>Candidatus Roizmaniibacteriota</taxon>
    </lineage>
</organism>
<evidence type="ECO:0000313" key="7">
    <source>
        <dbReference type="Proteomes" id="UP000231198"/>
    </source>
</evidence>